<dbReference type="SMART" id="SM00866">
    <property type="entry name" value="UTRA"/>
    <property type="match status" value="1"/>
</dbReference>
<name>A0A091CA28_9ENTE</name>
<dbReference type="AlphaFoldDB" id="A0A091CA28"/>
<accession>A0A091CA28</accession>
<dbReference type="Gene3D" id="1.10.10.10">
    <property type="entry name" value="Winged helix-like DNA-binding domain superfamily/Winged helix DNA-binding domain"/>
    <property type="match status" value="1"/>
</dbReference>
<dbReference type="GO" id="GO:0045892">
    <property type="term" value="P:negative regulation of DNA-templated transcription"/>
    <property type="evidence" value="ECO:0007669"/>
    <property type="project" value="TreeGrafter"/>
</dbReference>
<dbReference type="NCBIfam" id="TIGR02404">
    <property type="entry name" value="trehalos_R_Bsub"/>
    <property type="match status" value="1"/>
</dbReference>
<sequence length="238" mass="27805">MNKFKEIFQDLEQKILSEEYPPHSLLPSENQLIKVYDVSRETVRKALNLLRNAGYIQKKQGKGSIVLNINRLNFPISGLTSFKELQTTEHISSETTVVELRKIAVSTKLHELTGWPVAKEAWKLVRQRKINDEVIILDKDYLLADIVPCLPKDKAQDSIYEYFENELNLKIAYAQKEISAAPVNKELRNLMDLHLEDQHVVTVKSLVYLEDTRCFEYTESIHRLDKFRFVDFARRRKA</sequence>
<keyword evidence="1" id="KW-0805">Transcription regulation</keyword>
<dbReference type="InterPro" id="IPR000524">
    <property type="entry name" value="Tscrpt_reg_HTH_GntR"/>
</dbReference>
<comment type="caution">
    <text evidence="6">The sequence shown here is derived from an EMBL/GenBank/DDBJ whole genome shotgun (WGS) entry which is preliminary data.</text>
</comment>
<dbReference type="GO" id="GO:0003677">
    <property type="term" value="F:DNA binding"/>
    <property type="evidence" value="ECO:0007669"/>
    <property type="project" value="UniProtKB-UniRule"/>
</dbReference>
<dbReference type="PATRIC" id="fig|1302649.3.peg.33"/>
<proteinExistence type="predicted"/>
<protein>
    <recommendedName>
        <fullName evidence="4">Trehalose operon repressor</fullName>
    </recommendedName>
</protein>
<evidence type="ECO:0000259" key="5">
    <source>
        <dbReference type="PROSITE" id="PS50949"/>
    </source>
</evidence>
<dbReference type="OrthoDB" id="9816541at2"/>
<dbReference type="Gene3D" id="3.40.1410.10">
    <property type="entry name" value="Chorismate lyase-like"/>
    <property type="match status" value="1"/>
</dbReference>
<dbReference type="PRINTS" id="PR00035">
    <property type="entry name" value="HTHGNTR"/>
</dbReference>
<dbReference type="CDD" id="cd07377">
    <property type="entry name" value="WHTH_GntR"/>
    <property type="match status" value="1"/>
</dbReference>
<dbReference type="PANTHER" id="PTHR44846:SF12">
    <property type="entry name" value="HTH-TYPE TRANSCRIPTIONAL REGULATOR TRER"/>
    <property type="match status" value="1"/>
</dbReference>
<dbReference type="SUPFAM" id="SSF64288">
    <property type="entry name" value="Chorismate lyase-like"/>
    <property type="match status" value="1"/>
</dbReference>
<keyword evidence="2" id="KW-0238">DNA-binding</keyword>
<organism evidence="6 7">
    <name type="scientific">Tetragenococcus muriaticus PMC-11-5</name>
    <dbReference type="NCBI Taxonomy" id="1302649"/>
    <lineage>
        <taxon>Bacteria</taxon>
        <taxon>Bacillati</taxon>
        <taxon>Bacillota</taxon>
        <taxon>Bacilli</taxon>
        <taxon>Lactobacillales</taxon>
        <taxon>Enterococcaceae</taxon>
        <taxon>Tetragenococcus</taxon>
    </lineage>
</organism>
<reference evidence="6 7" key="1">
    <citation type="submission" date="2014-08" db="EMBL/GenBank/DDBJ databases">
        <title>Genome sequence of Tetragenococcus muriaticus.</title>
        <authorList>
            <person name="Chuea-nongthon C."/>
            <person name="Rodtong S."/>
            <person name="Yongsawatdigul J."/>
            <person name="Steele J.L."/>
            <person name="Liu X.-y."/>
            <person name="Speers J."/>
            <person name="Glasner J.D."/>
            <person name="Neeno-Eckwall E.C."/>
        </authorList>
    </citation>
    <scope>NUCLEOTIDE SEQUENCE [LARGE SCALE GENOMIC DNA]</scope>
    <source>
        <strain evidence="6 7">PMC-11-5</strain>
    </source>
</reference>
<evidence type="ECO:0000256" key="1">
    <source>
        <dbReference type="ARBA" id="ARBA00023015"/>
    </source>
</evidence>
<dbReference type="SMART" id="SM00345">
    <property type="entry name" value="HTH_GNTR"/>
    <property type="match status" value="1"/>
</dbReference>
<dbReference type="SUPFAM" id="SSF46785">
    <property type="entry name" value="Winged helix' DNA-binding domain"/>
    <property type="match status" value="1"/>
</dbReference>
<dbReference type="RefSeq" id="WP_028789570.1">
    <property type="nucleotide sequence ID" value="NZ_JPVU01000007.1"/>
</dbReference>
<dbReference type="EMBL" id="JPVU01000007">
    <property type="protein sequence ID" value="KFN93785.1"/>
    <property type="molecule type" value="Genomic_DNA"/>
</dbReference>
<keyword evidence="3" id="KW-0804">Transcription</keyword>
<dbReference type="InterPro" id="IPR028978">
    <property type="entry name" value="Chorismate_lyase_/UTRA_dom_sf"/>
</dbReference>
<dbReference type="Pfam" id="PF07702">
    <property type="entry name" value="UTRA"/>
    <property type="match status" value="1"/>
</dbReference>
<dbReference type="Proteomes" id="UP000029380">
    <property type="component" value="Unassembled WGS sequence"/>
</dbReference>
<evidence type="ECO:0000313" key="7">
    <source>
        <dbReference type="Proteomes" id="UP000029380"/>
    </source>
</evidence>
<gene>
    <name evidence="6" type="ORF">TMUPMC115_0033</name>
</gene>
<dbReference type="GO" id="GO:0003700">
    <property type="term" value="F:DNA-binding transcription factor activity"/>
    <property type="evidence" value="ECO:0007669"/>
    <property type="project" value="UniProtKB-UniRule"/>
</dbReference>
<evidence type="ECO:0000256" key="2">
    <source>
        <dbReference type="ARBA" id="ARBA00023125"/>
    </source>
</evidence>
<dbReference type="PANTHER" id="PTHR44846">
    <property type="entry name" value="MANNOSYL-D-GLYCERATE TRANSPORT/METABOLISM SYSTEM REPRESSOR MNGR-RELATED"/>
    <property type="match status" value="1"/>
</dbReference>
<dbReference type="PROSITE" id="PS50949">
    <property type="entry name" value="HTH_GNTR"/>
    <property type="match status" value="1"/>
</dbReference>
<dbReference type="InterPro" id="IPR012770">
    <property type="entry name" value="TreR"/>
</dbReference>
<dbReference type="Pfam" id="PF00392">
    <property type="entry name" value="GntR"/>
    <property type="match status" value="1"/>
</dbReference>
<dbReference type="InterPro" id="IPR036388">
    <property type="entry name" value="WH-like_DNA-bd_sf"/>
</dbReference>
<evidence type="ECO:0000313" key="6">
    <source>
        <dbReference type="EMBL" id="KFN93785.1"/>
    </source>
</evidence>
<feature type="domain" description="HTH gntR-type" evidence="5">
    <location>
        <begin position="1"/>
        <end position="69"/>
    </location>
</feature>
<evidence type="ECO:0000256" key="3">
    <source>
        <dbReference type="ARBA" id="ARBA00023163"/>
    </source>
</evidence>
<evidence type="ECO:0000256" key="4">
    <source>
        <dbReference type="NCBIfam" id="TIGR02404"/>
    </source>
</evidence>
<dbReference type="InterPro" id="IPR011663">
    <property type="entry name" value="UTRA"/>
</dbReference>
<dbReference type="InterPro" id="IPR050679">
    <property type="entry name" value="Bact_HTH_transcr_reg"/>
</dbReference>
<dbReference type="InterPro" id="IPR036390">
    <property type="entry name" value="WH_DNA-bd_sf"/>
</dbReference>